<sequence>MSMVAVRFGGVAERLGGLLMSRAQALRLRTLAEEAYQPNQYARDLTSEEAERRIDALRAEIALADSF</sequence>
<gene>
    <name evidence="1" type="ORF">J4P68_0039425</name>
</gene>
<dbReference type="EMBL" id="CP088282">
    <property type="protein sequence ID" value="UGY03065.1"/>
    <property type="molecule type" value="Genomic_DNA"/>
</dbReference>
<proteinExistence type="predicted"/>
<keyword evidence="2" id="KW-1185">Reference proteome</keyword>
<name>A0ACD3V9H1_9BRAD</name>
<protein>
    <submittedName>
        <fullName evidence="1">DUF3072 domain-containing protein</fullName>
    </submittedName>
</protein>
<evidence type="ECO:0000313" key="2">
    <source>
        <dbReference type="Proteomes" id="UP000692816"/>
    </source>
</evidence>
<evidence type="ECO:0000313" key="1">
    <source>
        <dbReference type="EMBL" id="UGY03065.1"/>
    </source>
</evidence>
<reference evidence="1 2" key="1">
    <citation type="journal article" date="2021" name="Int. J. Syst. Evol. Microbiol.">
        <title>Bradyrhizobium septentrionale sp. nov. (sv. septentrionale) and Bradyrhizobium quebecense sp. nov. (sv. septentrionale) associated with legumes native to Canada possess rearranged symbiosis genes and numerous insertion sequences.</title>
        <authorList>
            <person name="Bromfield E.S.P."/>
            <person name="Cloutier S."/>
        </authorList>
    </citation>
    <scope>NUCLEOTIDE SEQUENCE [LARGE SCALE GENOMIC DNA]</scope>
    <source>
        <strain evidence="1 2">12S5</strain>
    </source>
</reference>
<accession>A0ACD3V9H1</accession>
<organism evidence="1 2">
    <name type="scientific">Bradyrhizobium quebecense</name>
    <dbReference type="NCBI Taxonomy" id="2748629"/>
    <lineage>
        <taxon>Bacteria</taxon>
        <taxon>Pseudomonadati</taxon>
        <taxon>Pseudomonadota</taxon>
        <taxon>Alphaproteobacteria</taxon>
        <taxon>Hyphomicrobiales</taxon>
        <taxon>Nitrobacteraceae</taxon>
        <taxon>Bradyrhizobium</taxon>
    </lineage>
</organism>
<dbReference type="Proteomes" id="UP000692816">
    <property type="component" value="Chromosome"/>
</dbReference>